<keyword evidence="5 13" id="KW-0808">Transferase</keyword>
<keyword evidence="9 13" id="KW-0779">Telomere</keyword>
<dbReference type="AlphaFoldDB" id="A0AAV5R5S0"/>
<dbReference type="GO" id="GO:0000781">
    <property type="term" value="C:chromosome, telomeric region"/>
    <property type="evidence" value="ECO:0007669"/>
    <property type="project" value="UniProtKB-SubCell"/>
</dbReference>
<keyword evidence="14" id="KW-1133">Transmembrane helix</keyword>
<reference evidence="16 17" key="1">
    <citation type="journal article" date="2023" name="Elife">
        <title>Identification of key yeast species and microbe-microbe interactions impacting larval growth of Drosophila in the wild.</title>
        <authorList>
            <person name="Mure A."/>
            <person name="Sugiura Y."/>
            <person name="Maeda R."/>
            <person name="Honda K."/>
            <person name="Sakurai N."/>
            <person name="Takahashi Y."/>
            <person name="Watada M."/>
            <person name="Katoh T."/>
            <person name="Gotoh A."/>
            <person name="Gotoh Y."/>
            <person name="Taniguchi I."/>
            <person name="Nakamura K."/>
            <person name="Hayashi T."/>
            <person name="Katayama T."/>
            <person name="Uemura T."/>
            <person name="Hattori Y."/>
        </authorList>
    </citation>
    <scope>NUCLEOTIDE SEQUENCE [LARGE SCALE GENOMIC DNA]</scope>
    <source>
        <strain evidence="16 17">PK-24</strain>
    </source>
</reference>
<evidence type="ECO:0000256" key="6">
    <source>
        <dbReference type="ARBA" id="ARBA00022695"/>
    </source>
</evidence>
<dbReference type="Gene3D" id="3.30.70.270">
    <property type="match status" value="1"/>
</dbReference>
<feature type="domain" description="Reverse transcriptase" evidence="15">
    <location>
        <begin position="406"/>
        <end position="704"/>
    </location>
</feature>
<comment type="caution">
    <text evidence="16">The sequence shown here is derived from an EMBL/GenBank/DDBJ whole genome shotgun (WGS) entry which is preliminary data.</text>
</comment>
<dbReference type="GO" id="GO:0000333">
    <property type="term" value="C:telomerase catalytic core complex"/>
    <property type="evidence" value="ECO:0007669"/>
    <property type="project" value="TreeGrafter"/>
</dbReference>
<dbReference type="InterPro" id="IPR043502">
    <property type="entry name" value="DNA/RNA_pol_sf"/>
</dbReference>
<comment type="similarity">
    <text evidence="1 13">Belongs to the reverse transcriptase family. Telomerase subfamily.</text>
</comment>
<evidence type="ECO:0000256" key="2">
    <source>
        <dbReference type="ARBA" id="ARBA00012493"/>
    </source>
</evidence>
<dbReference type="Pfam" id="PF12009">
    <property type="entry name" value="Telomerase_RBD"/>
    <property type="match status" value="1"/>
</dbReference>
<evidence type="ECO:0000256" key="14">
    <source>
        <dbReference type="SAM" id="Phobius"/>
    </source>
</evidence>
<dbReference type="GO" id="GO:0007004">
    <property type="term" value="P:telomere maintenance via telomerase"/>
    <property type="evidence" value="ECO:0007669"/>
    <property type="project" value="TreeGrafter"/>
</dbReference>
<evidence type="ECO:0000256" key="12">
    <source>
        <dbReference type="ARBA" id="ARBA00048173"/>
    </source>
</evidence>
<keyword evidence="11 13" id="KW-0539">Nucleus</keyword>
<dbReference type="PRINTS" id="PR01365">
    <property type="entry name" value="TELOMERASERT"/>
</dbReference>
<evidence type="ECO:0000256" key="8">
    <source>
        <dbReference type="ARBA" id="ARBA00022842"/>
    </source>
</evidence>
<evidence type="ECO:0000256" key="7">
    <source>
        <dbReference type="ARBA" id="ARBA00022723"/>
    </source>
</evidence>
<organism evidence="16 17">
    <name type="scientific">Pichia kluyveri</name>
    <name type="common">Yeast</name>
    <dbReference type="NCBI Taxonomy" id="36015"/>
    <lineage>
        <taxon>Eukaryota</taxon>
        <taxon>Fungi</taxon>
        <taxon>Dikarya</taxon>
        <taxon>Ascomycota</taxon>
        <taxon>Saccharomycotina</taxon>
        <taxon>Pichiomycetes</taxon>
        <taxon>Pichiales</taxon>
        <taxon>Pichiaceae</taxon>
        <taxon>Pichia</taxon>
    </lineage>
</organism>
<keyword evidence="10 13" id="KW-0695">RNA-directed DNA polymerase</keyword>
<dbReference type="EMBL" id="BTGB01000003">
    <property type="protein sequence ID" value="GMM46198.1"/>
    <property type="molecule type" value="Genomic_DNA"/>
</dbReference>
<evidence type="ECO:0000313" key="16">
    <source>
        <dbReference type="EMBL" id="GMM46198.1"/>
    </source>
</evidence>
<dbReference type="GO" id="GO:0046872">
    <property type="term" value="F:metal ion binding"/>
    <property type="evidence" value="ECO:0007669"/>
    <property type="project" value="UniProtKB-KW"/>
</dbReference>
<feature type="transmembrane region" description="Helical" evidence="14">
    <location>
        <begin position="264"/>
        <end position="283"/>
    </location>
</feature>
<dbReference type="InterPro" id="IPR043128">
    <property type="entry name" value="Rev_trsase/Diguanyl_cyclase"/>
</dbReference>
<evidence type="ECO:0000256" key="10">
    <source>
        <dbReference type="ARBA" id="ARBA00022918"/>
    </source>
</evidence>
<comment type="subcellular location">
    <subcellularLocation>
        <location evidence="13">Nucleus</location>
    </subcellularLocation>
    <subcellularLocation>
        <location evidence="13">Chromosome</location>
        <location evidence="13">Telomere</location>
    </subcellularLocation>
</comment>
<dbReference type="GO" id="GO:0003720">
    <property type="term" value="F:telomerase activity"/>
    <property type="evidence" value="ECO:0007669"/>
    <property type="project" value="InterPro"/>
</dbReference>
<keyword evidence="7 13" id="KW-0479">Metal-binding</keyword>
<dbReference type="GO" id="GO:0070034">
    <property type="term" value="F:telomerase RNA binding"/>
    <property type="evidence" value="ECO:0007669"/>
    <property type="project" value="TreeGrafter"/>
</dbReference>
<dbReference type="PANTHER" id="PTHR12066">
    <property type="entry name" value="TELOMERASE REVERSE TRANSCRIPTASE"/>
    <property type="match status" value="1"/>
</dbReference>
<feature type="transmembrane region" description="Helical" evidence="14">
    <location>
        <begin position="347"/>
        <end position="366"/>
    </location>
</feature>
<dbReference type="GO" id="GO:0042162">
    <property type="term" value="F:telomeric DNA binding"/>
    <property type="evidence" value="ECO:0007669"/>
    <property type="project" value="TreeGrafter"/>
</dbReference>
<keyword evidence="8 13" id="KW-0460">Magnesium</keyword>
<accession>A0AAV5R5S0</accession>
<dbReference type="InterPro" id="IPR003545">
    <property type="entry name" value="Telomerase_RT"/>
</dbReference>
<dbReference type="Proteomes" id="UP001378960">
    <property type="component" value="Unassembled WGS sequence"/>
</dbReference>
<keyword evidence="14" id="KW-0472">Membrane</keyword>
<protein>
    <recommendedName>
        <fullName evidence="3 13">Telomerase reverse transcriptase</fullName>
        <ecNumber evidence="2 13">2.7.7.49</ecNumber>
    </recommendedName>
    <alternativeName>
        <fullName evidence="13">Telomerase catalytic subunit</fullName>
    </alternativeName>
</protein>
<evidence type="ECO:0000313" key="17">
    <source>
        <dbReference type="Proteomes" id="UP001378960"/>
    </source>
</evidence>
<comment type="function">
    <text evidence="13">Telomerase is a ribonucleoprotein enzyme essential for the replication of chromosome termini in most eukaryotes. It elongates telomeres. It is a reverse transcriptase that adds simple sequence repeats to chromosome ends by copying a template sequence within the RNA component of the enzyme.</text>
</comment>
<dbReference type="EC" id="2.7.7.49" evidence="2 13"/>
<dbReference type="SUPFAM" id="SSF56672">
    <property type="entry name" value="DNA/RNA polymerases"/>
    <property type="match status" value="1"/>
</dbReference>
<dbReference type="PROSITE" id="PS50878">
    <property type="entry name" value="RT_POL"/>
    <property type="match status" value="1"/>
</dbReference>
<evidence type="ECO:0000256" key="13">
    <source>
        <dbReference type="RuleBase" id="RU365061"/>
    </source>
</evidence>
<keyword evidence="6 13" id="KW-0548">Nucleotidyltransferase</keyword>
<evidence type="ECO:0000256" key="9">
    <source>
        <dbReference type="ARBA" id="ARBA00022895"/>
    </source>
</evidence>
<comment type="catalytic activity">
    <reaction evidence="12 13">
        <text>DNA(n) + a 2'-deoxyribonucleoside 5'-triphosphate = DNA(n+1) + diphosphate</text>
        <dbReference type="Rhea" id="RHEA:22508"/>
        <dbReference type="Rhea" id="RHEA-COMP:17339"/>
        <dbReference type="Rhea" id="RHEA-COMP:17340"/>
        <dbReference type="ChEBI" id="CHEBI:33019"/>
        <dbReference type="ChEBI" id="CHEBI:61560"/>
        <dbReference type="ChEBI" id="CHEBI:173112"/>
        <dbReference type="EC" id="2.7.7.49"/>
    </reaction>
</comment>
<evidence type="ECO:0000256" key="5">
    <source>
        <dbReference type="ARBA" id="ARBA00022679"/>
    </source>
</evidence>
<dbReference type="Pfam" id="PF00078">
    <property type="entry name" value="RVT_1"/>
    <property type="match status" value="1"/>
</dbReference>
<dbReference type="Gene3D" id="1.10.132.70">
    <property type="match status" value="1"/>
</dbReference>
<evidence type="ECO:0000256" key="4">
    <source>
        <dbReference type="ARBA" id="ARBA00022454"/>
    </source>
</evidence>
<proteinExistence type="inferred from homology"/>
<evidence type="ECO:0000256" key="11">
    <source>
        <dbReference type="ARBA" id="ARBA00023242"/>
    </source>
</evidence>
<keyword evidence="4 13" id="KW-0158">Chromosome</keyword>
<evidence type="ECO:0000256" key="3">
    <source>
        <dbReference type="ARBA" id="ARBA00016182"/>
    </source>
</evidence>
<dbReference type="PANTHER" id="PTHR12066:SF0">
    <property type="entry name" value="TELOMERASE REVERSE TRANSCRIPTASE"/>
    <property type="match status" value="1"/>
</dbReference>
<name>A0AAV5R5S0_PICKL</name>
<dbReference type="SMART" id="SM00975">
    <property type="entry name" value="Telomerase_RBD"/>
    <property type="match status" value="1"/>
</dbReference>
<gene>
    <name evidence="16" type="ORF">DAPK24_027730</name>
</gene>
<dbReference type="InterPro" id="IPR000477">
    <property type="entry name" value="RT_dom"/>
</dbReference>
<evidence type="ECO:0000256" key="1">
    <source>
        <dbReference type="ARBA" id="ARBA00008001"/>
    </source>
</evidence>
<dbReference type="InterPro" id="IPR021891">
    <property type="entry name" value="Telomerase_RBD"/>
</dbReference>
<keyword evidence="17" id="KW-1185">Reference proteome</keyword>
<sequence length="840" mass="98835">MTSLREYLQSLIEYDEANYIKYEGGVHNGEINRILDDILVEPNTEIKQIPSILVSKAEFCYHVQIIDLVLEYMINKNINNVLLEGIERAEYVTSSNASIYTFKGYNSTIILLHSKAMQAIRQQIGNKHFINLLLNSKCVFKSTNLLLWGDIKPKDFTNTKKKERFLSISRMLHVHPNAIRGRTPIPESSWNFMFTVFYINGIPKTKRKNDPPKRFRKVYKLAKLLISNHKENMLKYPYIFDQICHNNGKSKNSNNLSLTVDKHMIIKFVMTIIYMIFPLEFFGTNKNRTKIMRIIPQLINGTIYQKIKLDSALNKLKLNDICWLKPVNELNMTKLEFLRARELFKSFLFWFFNNFICKLISSFFHVTEASQDVRPLFFKHHVWSRISKKFMSKYFTRHLVNQKDKNNSFKSLNSNIDMIGKLALQPKKSSFRLIVKPFKGNQNEKALFYSYQKKILRPINKILFQIRDNQSCNSLPEIVNRVYEFKNLILKKHCKLPTIYAFKFDVQNAYDSLPHSIIDKCVRNRLDNYTENDRIHTHLFYETKESEKFFKKRYVVSDSLKNVTPPKVKKADEIVMIDTHQSYSFTKDEIMEFVRSQYMKTCFHTKNRSYYRKIGVFQGYPLSGTLFNIVYDSFLIELNQMLKNHSETKIIRLMDDFLVLSTDLAVIRSVKKLIARSVKEFNLNANRLKTEFTTKETLFAGIHIDVENLICYKLVSQYNCAPIQVSSFSKLYSSLLKYADIWIGNKGLFDPSCNNSELNGSRKNLSQLLKSILYKFVNSYKMVKLNDSFNINKFNVFIKLLIRNIDNHISLKKLKFNSKLFYSGTFRTLKYKGILHKSSK</sequence>
<evidence type="ECO:0000259" key="15">
    <source>
        <dbReference type="PROSITE" id="PS50878"/>
    </source>
</evidence>
<keyword evidence="14" id="KW-0812">Transmembrane</keyword>